<keyword evidence="1" id="KW-0472">Membrane</keyword>
<comment type="caution">
    <text evidence="2">The sequence shown here is derived from an EMBL/GenBank/DDBJ whole genome shotgun (WGS) entry which is preliminary data.</text>
</comment>
<feature type="transmembrane region" description="Helical" evidence="1">
    <location>
        <begin position="303"/>
        <end position="322"/>
    </location>
</feature>
<protein>
    <recommendedName>
        <fullName evidence="4">Glycosyltransferase RgtA/B/C/D-like domain-containing protein</fullName>
    </recommendedName>
</protein>
<feature type="transmembrane region" description="Helical" evidence="1">
    <location>
        <begin position="227"/>
        <end position="246"/>
    </location>
</feature>
<dbReference type="AlphaFoldDB" id="A0A2M8GMV2"/>
<keyword evidence="1" id="KW-0812">Transmembrane</keyword>
<dbReference type="Proteomes" id="UP000229370">
    <property type="component" value="Unassembled WGS sequence"/>
</dbReference>
<feature type="transmembrane region" description="Helical" evidence="1">
    <location>
        <begin position="137"/>
        <end position="156"/>
    </location>
</feature>
<feature type="transmembrane region" description="Helical" evidence="1">
    <location>
        <begin position="73"/>
        <end position="93"/>
    </location>
</feature>
<feature type="transmembrane region" description="Helical" evidence="1">
    <location>
        <begin position="358"/>
        <end position="379"/>
    </location>
</feature>
<evidence type="ECO:0000313" key="3">
    <source>
        <dbReference type="Proteomes" id="UP000229370"/>
    </source>
</evidence>
<gene>
    <name evidence="2" type="ORF">CO007_02250</name>
</gene>
<feature type="transmembrane region" description="Helical" evidence="1">
    <location>
        <begin position="400"/>
        <end position="423"/>
    </location>
</feature>
<organism evidence="2 3">
    <name type="scientific">Candidatus Roizmanbacteria bacterium CG_4_8_14_3_um_filter_36_10</name>
    <dbReference type="NCBI Taxonomy" id="1974834"/>
    <lineage>
        <taxon>Bacteria</taxon>
        <taxon>Candidatus Roizmaniibacteriota</taxon>
    </lineage>
</organism>
<feature type="transmembrane region" description="Helical" evidence="1">
    <location>
        <begin position="188"/>
        <end position="215"/>
    </location>
</feature>
<feature type="transmembrane region" description="Helical" evidence="1">
    <location>
        <begin position="334"/>
        <end position="352"/>
    </location>
</feature>
<evidence type="ECO:0000256" key="1">
    <source>
        <dbReference type="SAM" id="Phobius"/>
    </source>
</evidence>
<name>A0A2M8GMV2_9BACT</name>
<dbReference type="EMBL" id="PFQK01000042">
    <property type="protein sequence ID" value="PJC81900.1"/>
    <property type="molecule type" value="Genomic_DNA"/>
</dbReference>
<reference evidence="3" key="1">
    <citation type="submission" date="2017-09" db="EMBL/GenBank/DDBJ databases">
        <title>Depth-based differentiation of microbial function through sediment-hosted aquifers and enrichment of novel symbionts in the deep terrestrial subsurface.</title>
        <authorList>
            <person name="Probst A.J."/>
            <person name="Ladd B."/>
            <person name="Jarett J.K."/>
            <person name="Geller-Mcgrath D.E."/>
            <person name="Sieber C.M.K."/>
            <person name="Emerson J.B."/>
            <person name="Anantharaman K."/>
            <person name="Thomas B.C."/>
            <person name="Malmstrom R."/>
            <person name="Stieglmeier M."/>
            <person name="Klingl A."/>
            <person name="Woyke T."/>
            <person name="Ryan C.M."/>
            <person name="Banfield J.F."/>
        </authorList>
    </citation>
    <scope>NUCLEOTIDE SEQUENCE [LARGE SCALE GENOMIC DNA]</scope>
</reference>
<proteinExistence type="predicted"/>
<evidence type="ECO:0008006" key="4">
    <source>
        <dbReference type="Google" id="ProtNLM"/>
    </source>
</evidence>
<evidence type="ECO:0000313" key="2">
    <source>
        <dbReference type="EMBL" id="PJC81900.1"/>
    </source>
</evidence>
<keyword evidence="1" id="KW-1133">Transmembrane helix</keyword>
<feature type="transmembrane region" description="Helical" evidence="1">
    <location>
        <begin position="105"/>
        <end position="122"/>
    </location>
</feature>
<accession>A0A2M8GMV2</accession>
<sequence>MNSIMRWILLLLILFSAIVFRFNNPNWDSNYHLHPDERFLTMVGEAMKVPDSFKDYLDVQRSTFNPNNIGYKFYVYGIFPLVLNKLLALTTGADSYNFFTIQGRILSAFFDFLIVILVYKSAELLTIKFHKANFNKFQPVSTIPFWSAFFYAIAVCPIQASHFFTVDSFLNFFMFASFYCALRKKNFLSAIFFGFALACKVSAFYILPLILFFLFKDCLYKRQSLKDLIKILFLSVTYLIVGYLTLRFSDPYYFQSSNFFDPRLNKLFVDSLKSLTQLSRPDIWYPPAVQWIGKPVSFLLTNLMFFGVGLPYFIFMIIGIGWIISNPHLKSKNYLFSGILLWVLGYFVYQSVQFVKSIRYTIYLYPFFAIFSGIGISKFGAQISKFETMFKLKFLKLKTLVFVSDFILIIFLLLWPIAFTSIYRQKHSRVVASEWVFKNLPNNSTILWEHWDDPLPLSLEKNYGKTFKLEAINVFDPDGPEKMEKIKEQMKRADYYILSSNRGWGSIMDAPTRYPIMSKFYKNLFDGKTNYKKIMEFSAYPELKILNFKFQINDSWSEETFTVYDHPKVLIYKNAKKS</sequence>